<proteinExistence type="predicted"/>
<name>A0A9N7V5L3_PLEPL</name>
<reference evidence="2" key="1">
    <citation type="submission" date="2020-03" db="EMBL/GenBank/DDBJ databases">
        <authorList>
            <person name="Weist P."/>
        </authorList>
    </citation>
    <scope>NUCLEOTIDE SEQUENCE</scope>
</reference>
<feature type="compositionally biased region" description="Gly residues" evidence="1">
    <location>
        <begin position="130"/>
        <end position="141"/>
    </location>
</feature>
<keyword evidence="3" id="KW-1185">Reference proteome</keyword>
<dbReference type="EMBL" id="CADEAL010003402">
    <property type="protein sequence ID" value="CAB1444526.1"/>
    <property type="molecule type" value="Genomic_DNA"/>
</dbReference>
<evidence type="ECO:0000256" key="1">
    <source>
        <dbReference type="SAM" id="MobiDB-lite"/>
    </source>
</evidence>
<protein>
    <submittedName>
        <fullName evidence="2">Uncharacterized protein</fullName>
    </submittedName>
</protein>
<accession>A0A9N7V5L3</accession>
<feature type="region of interest" description="Disordered" evidence="1">
    <location>
        <begin position="90"/>
        <end position="141"/>
    </location>
</feature>
<evidence type="ECO:0000313" key="2">
    <source>
        <dbReference type="EMBL" id="CAB1444526.1"/>
    </source>
</evidence>
<sequence length="203" mass="21546">MLRGLGEGVRVTALLHGTILNQQLCLSETLSGMRERWKDGQSEGGREAVIIISLSLSQRRGHSILDPLFLFVPFLCSCLLPLRSPVCGTTGKGREGLDDSNSPGETRAGKCKSLLLSSSTAPGERRYRRPGGGEAGGKEGIWGWIGKGGSGGLSPGPARRAGAESWDCIQRAENQTALPVLHQQTIPGHAPFPFAVFCPSTPD</sequence>
<dbReference type="Proteomes" id="UP001153269">
    <property type="component" value="Unassembled WGS sequence"/>
</dbReference>
<gene>
    <name evidence="2" type="ORF">PLEPLA_LOCUS32242</name>
</gene>
<comment type="caution">
    <text evidence="2">The sequence shown here is derived from an EMBL/GenBank/DDBJ whole genome shotgun (WGS) entry which is preliminary data.</text>
</comment>
<organism evidence="2 3">
    <name type="scientific">Pleuronectes platessa</name>
    <name type="common">European plaice</name>
    <dbReference type="NCBI Taxonomy" id="8262"/>
    <lineage>
        <taxon>Eukaryota</taxon>
        <taxon>Metazoa</taxon>
        <taxon>Chordata</taxon>
        <taxon>Craniata</taxon>
        <taxon>Vertebrata</taxon>
        <taxon>Euteleostomi</taxon>
        <taxon>Actinopterygii</taxon>
        <taxon>Neopterygii</taxon>
        <taxon>Teleostei</taxon>
        <taxon>Neoteleostei</taxon>
        <taxon>Acanthomorphata</taxon>
        <taxon>Carangaria</taxon>
        <taxon>Pleuronectiformes</taxon>
        <taxon>Pleuronectoidei</taxon>
        <taxon>Pleuronectidae</taxon>
        <taxon>Pleuronectes</taxon>
    </lineage>
</organism>
<evidence type="ECO:0000313" key="3">
    <source>
        <dbReference type="Proteomes" id="UP001153269"/>
    </source>
</evidence>
<dbReference type="AlphaFoldDB" id="A0A9N7V5L3"/>